<organism evidence="1">
    <name type="scientific">Siphoviridae sp. ctJyX12</name>
    <dbReference type="NCBI Taxonomy" id="2827840"/>
    <lineage>
        <taxon>Viruses</taxon>
        <taxon>Duplodnaviria</taxon>
        <taxon>Heunggongvirae</taxon>
        <taxon>Uroviricota</taxon>
        <taxon>Caudoviricetes</taxon>
    </lineage>
</organism>
<evidence type="ECO:0000313" key="1">
    <source>
        <dbReference type="EMBL" id="DAF53026.1"/>
    </source>
</evidence>
<dbReference type="EMBL" id="BK032646">
    <property type="protein sequence ID" value="DAF53026.1"/>
    <property type="molecule type" value="Genomic_DNA"/>
</dbReference>
<dbReference type="NCBIfam" id="TIGR01764">
    <property type="entry name" value="excise"/>
    <property type="match status" value="1"/>
</dbReference>
<dbReference type="InterPro" id="IPR010093">
    <property type="entry name" value="SinI_DNA-bd"/>
</dbReference>
<protein>
    <submittedName>
        <fullName evidence="1">Helix-turn-helix domain protein</fullName>
    </submittedName>
</protein>
<sequence length="80" mass="8751">MTREKIAPVAYRVRTFAQLIEASDSGVRELIARGDLKATKVGGLLRIPASELVKFTGQKEKCPCGCDAGHKNQEKEKVHA</sequence>
<dbReference type="GO" id="GO:0003677">
    <property type="term" value="F:DNA binding"/>
    <property type="evidence" value="ECO:0007669"/>
    <property type="project" value="InterPro"/>
</dbReference>
<proteinExistence type="predicted"/>
<reference evidence="1" key="1">
    <citation type="journal article" date="2021" name="Proc. Natl. Acad. Sci. U.S.A.">
        <title>A Catalog of Tens of Thousands of Viruses from Human Metagenomes Reveals Hidden Associations with Chronic Diseases.</title>
        <authorList>
            <person name="Tisza M.J."/>
            <person name="Buck C.B."/>
        </authorList>
    </citation>
    <scope>NUCLEOTIDE SEQUENCE</scope>
    <source>
        <strain evidence="1">CtJyX12</strain>
    </source>
</reference>
<accession>A0A8S5SR22</accession>
<name>A0A8S5SR22_9CAUD</name>